<gene>
    <name evidence="1" type="ORF">Naga_100001g212</name>
</gene>
<reference evidence="1 2" key="1">
    <citation type="journal article" date="2014" name="Mol. Plant">
        <title>Chromosome Scale Genome Assembly and Transcriptome Profiling of Nannochloropsis gaditana in Nitrogen Depletion.</title>
        <authorList>
            <person name="Corteggiani Carpinelli E."/>
            <person name="Telatin A."/>
            <person name="Vitulo N."/>
            <person name="Forcato C."/>
            <person name="D'Angelo M."/>
            <person name="Schiavon R."/>
            <person name="Vezzi A."/>
            <person name="Giacometti G.M."/>
            <person name="Morosinotto T."/>
            <person name="Valle G."/>
        </authorList>
    </citation>
    <scope>NUCLEOTIDE SEQUENCE [LARGE SCALE GENOMIC DNA]</scope>
    <source>
        <strain evidence="1 2">B-31</strain>
    </source>
</reference>
<organism evidence="1 2">
    <name type="scientific">Nannochloropsis gaditana</name>
    <dbReference type="NCBI Taxonomy" id="72520"/>
    <lineage>
        <taxon>Eukaryota</taxon>
        <taxon>Sar</taxon>
        <taxon>Stramenopiles</taxon>
        <taxon>Ochrophyta</taxon>
        <taxon>Eustigmatophyceae</taxon>
        <taxon>Eustigmatales</taxon>
        <taxon>Monodopsidaceae</taxon>
        <taxon>Nannochloropsis</taxon>
    </lineage>
</organism>
<proteinExistence type="predicted"/>
<keyword evidence="2" id="KW-1185">Reference proteome</keyword>
<accession>W7TKQ4</accession>
<comment type="caution">
    <text evidence="1">The sequence shown here is derived from an EMBL/GenBank/DDBJ whole genome shotgun (WGS) entry which is preliminary data.</text>
</comment>
<dbReference type="EMBL" id="AZIL01000609">
    <property type="protein sequence ID" value="EWM26657.1"/>
    <property type="molecule type" value="Genomic_DNA"/>
</dbReference>
<evidence type="ECO:0000313" key="2">
    <source>
        <dbReference type="Proteomes" id="UP000019335"/>
    </source>
</evidence>
<dbReference type="Proteomes" id="UP000019335">
    <property type="component" value="Chromosome 8"/>
</dbReference>
<protein>
    <submittedName>
        <fullName evidence="1">Uncharacterized protein</fullName>
    </submittedName>
</protein>
<name>W7TKQ4_9STRA</name>
<evidence type="ECO:0000313" key="1">
    <source>
        <dbReference type="EMBL" id="EWM26657.1"/>
    </source>
</evidence>
<sequence>MHHHIQVCLNNATKIDISRAIDVSIAYLRTRPTIEFFVPMQIGVDAPAIGAGIVCVGLVHDHHLGFFVIESLAQQSLAELIVGEDEHHPRHFAADFASRNSDHFLS</sequence>
<dbReference type="AlphaFoldDB" id="W7TKQ4"/>